<dbReference type="AlphaFoldDB" id="A0A9Q0JG68"/>
<evidence type="ECO:0000256" key="1">
    <source>
        <dbReference type="ARBA" id="ARBA00023235"/>
    </source>
</evidence>
<reference evidence="3" key="1">
    <citation type="submission" date="2022-02" db="EMBL/GenBank/DDBJ databases">
        <authorList>
            <person name="Henning P.M."/>
            <person name="McCubbin A.G."/>
            <person name="Shore J.S."/>
        </authorList>
    </citation>
    <scope>NUCLEOTIDE SEQUENCE</scope>
    <source>
        <strain evidence="3">F60SS</strain>
        <tissue evidence="3">Leaves</tissue>
    </source>
</reference>
<dbReference type="Gene3D" id="1.50.10.20">
    <property type="match status" value="1"/>
</dbReference>
<keyword evidence="4" id="KW-1185">Reference proteome</keyword>
<dbReference type="OrthoDB" id="21502at2759"/>
<evidence type="ECO:0000259" key="2">
    <source>
        <dbReference type="Pfam" id="PF13249"/>
    </source>
</evidence>
<dbReference type="Proteomes" id="UP001141552">
    <property type="component" value="Unassembled WGS sequence"/>
</dbReference>
<keyword evidence="1" id="KW-0413">Isomerase</keyword>
<evidence type="ECO:0000313" key="3">
    <source>
        <dbReference type="EMBL" id="KAJ4839942.1"/>
    </source>
</evidence>
<reference evidence="3" key="2">
    <citation type="journal article" date="2023" name="Plants (Basel)">
        <title>Annotation of the Turnera subulata (Passifloraceae) Draft Genome Reveals the S-Locus Evolved after the Divergence of Turneroideae from Passifloroideae in a Stepwise Manner.</title>
        <authorList>
            <person name="Henning P.M."/>
            <person name="Roalson E.H."/>
            <person name="Mir W."/>
            <person name="McCubbin A.G."/>
            <person name="Shore J.S."/>
        </authorList>
    </citation>
    <scope>NUCLEOTIDE SEQUENCE</scope>
    <source>
        <strain evidence="3">F60SS</strain>
    </source>
</reference>
<gene>
    <name evidence="3" type="ORF">Tsubulata_040974</name>
</gene>
<feature type="domain" description="Squalene cyclase N-terminal" evidence="2">
    <location>
        <begin position="73"/>
        <end position="144"/>
    </location>
</feature>
<dbReference type="EMBL" id="JAKUCV010003165">
    <property type="protein sequence ID" value="KAJ4839942.1"/>
    <property type="molecule type" value="Genomic_DNA"/>
</dbReference>
<evidence type="ECO:0000313" key="4">
    <source>
        <dbReference type="Proteomes" id="UP001141552"/>
    </source>
</evidence>
<organism evidence="3 4">
    <name type="scientific">Turnera subulata</name>
    <dbReference type="NCBI Taxonomy" id="218843"/>
    <lineage>
        <taxon>Eukaryota</taxon>
        <taxon>Viridiplantae</taxon>
        <taxon>Streptophyta</taxon>
        <taxon>Embryophyta</taxon>
        <taxon>Tracheophyta</taxon>
        <taxon>Spermatophyta</taxon>
        <taxon>Magnoliopsida</taxon>
        <taxon>eudicotyledons</taxon>
        <taxon>Gunneridae</taxon>
        <taxon>Pentapetalae</taxon>
        <taxon>rosids</taxon>
        <taxon>fabids</taxon>
        <taxon>Malpighiales</taxon>
        <taxon>Passifloraceae</taxon>
        <taxon>Turnera</taxon>
    </lineage>
</organism>
<protein>
    <recommendedName>
        <fullName evidence="2">Squalene cyclase N-terminal domain-containing protein</fullName>
    </recommendedName>
</protein>
<dbReference type="GO" id="GO:0016104">
    <property type="term" value="P:triterpenoid biosynthetic process"/>
    <property type="evidence" value="ECO:0007669"/>
    <property type="project" value="InterPro"/>
</dbReference>
<name>A0A9Q0JG68_9ROSI</name>
<dbReference type="InterPro" id="IPR032697">
    <property type="entry name" value="SQ_cyclase_N"/>
</dbReference>
<accession>A0A9Q0JG68</accession>
<dbReference type="PANTHER" id="PTHR11764:SF44">
    <property type="entry name" value="LANOSTEROL SYNTHASE"/>
    <property type="match status" value="1"/>
</dbReference>
<dbReference type="InterPro" id="IPR008930">
    <property type="entry name" value="Terpenoid_cyclase/PrenylTrfase"/>
</dbReference>
<dbReference type="GO" id="GO:0031559">
    <property type="term" value="F:oxidosqualene cyclase activity"/>
    <property type="evidence" value="ECO:0007669"/>
    <property type="project" value="UniProtKB-ARBA"/>
</dbReference>
<dbReference type="PANTHER" id="PTHR11764">
    <property type="entry name" value="TERPENE CYCLASE/MUTASE FAMILY MEMBER"/>
    <property type="match status" value="1"/>
</dbReference>
<dbReference type="SUPFAM" id="SSF48239">
    <property type="entry name" value="Terpenoid cyclases/Protein prenyltransferases"/>
    <property type="match status" value="1"/>
</dbReference>
<dbReference type="Pfam" id="PF13249">
    <property type="entry name" value="SQHop_cyclase_N"/>
    <property type="match status" value="1"/>
</dbReference>
<comment type="caution">
    <text evidence="3">The sequence shown here is derived from an EMBL/GenBank/DDBJ whole genome shotgun (WGS) entry which is preliminary data.</text>
</comment>
<proteinExistence type="predicted"/>
<dbReference type="InterPro" id="IPR018333">
    <property type="entry name" value="Squalene_cyclase"/>
</dbReference>
<sequence>MHVCKKFAREKKLEILKLRRLPSVKVRRDVEITVEVVDNIVRKALGFHSTLQAEDGFWPGDYGGPLFLLPGLNEDGGWGIHIEGHSTMLGTVLSYAALRLMGEEINGGDGTMVNARNWILNHGGATSTPSWGKLWLSVTVTYPFFFFL</sequence>
<dbReference type="GO" id="GO:0005811">
    <property type="term" value="C:lipid droplet"/>
    <property type="evidence" value="ECO:0007669"/>
    <property type="project" value="InterPro"/>
</dbReference>